<comment type="caution">
    <text evidence="2">The sequence shown here is derived from an EMBL/GenBank/DDBJ whole genome shotgun (WGS) entry which is preliminary data.</text>
</comment>
<feature type="compositionally biased region" description="Polar residues" evidence="1">
    <location>
        <begin position="317"/>
        <end position="326"/>
    </location>
</feature>
<feature type="region of interest" description="Disordered" evidence="1">
    <location>
        <begin position="681"/>
        <end position="780"/>
    </location>
</feature>
<evidence type="ECO:0000313" key="2">
    <source>
        <dbReference type="EMBL" id="KAK5080068.1"/>
    </source>
</evidence>
<feature type="region of interest" description="Disordered" evidence="1">
    <location>
        <begin position="282"/>
        <end position="326"/>
    </location>
</feature>
<accession>A0ABR0K0Q2</accession>
<feature type="compositionally biased region" description="Polar residues" evidence="1">
    <location>
        <begin position="229"/>
        <end position="244"/>
    </location>
</feature>
<sequence>MSEVTRIDGAPTLDYEYGQVFPEGHLLVKTSTYKYRCGTDALCKSSEQQHSLQFHIEEPQLQMHLQAAGVQGIDNFADEELAKLLFYLGRLENKILFLGIYYQGQPQKMIYRTKDAGADEYQVIWISNDMKGNVPGRMDHWSAMTPRRKTEAHALNVSDAKVESTEVSNGSAETTSPTRDTSSNQEDTARISSLEIVAPEFPEGRHVTFSADCKGPGASGSLKKHSPLFTRSATGGTAHAQTSEVVTLAPEPQLSLATPNAEPPQTIGEPTADFQQVDSMEGLDTGQDTSMSTEQIRDTGQPEPSTTTWERTEPPTWNANAPGQSGHQTDFVDDARDVEMGNAEVGVHKTLNATPTDGQPPESHSLLFNQGLDWNDAPEKSGGISTTNMLAEAFPEVPDQTMSSTAIIRPSTPLGESSLDATDRTEIMLDVPELHSLPENQFFDHNYQPAPTTTEVVVENIFPELPLEDWQALQQYMTVPPGSEDRYIASEDTLAAPTANNVYPGDCEVSGEDIATLIQEAADFADSLKNMDAPTPSQDVTTTWSGHTFLSDDWDSAGTLAPGSAVDMDGLANVEAQVVDEDEELRLNNAEMDRYFDFDAVYDSNGAVLDHHNVDSGEVPYGASTEVENNAYVAAFEQMESNPYSMPQVSPAYTQWQAPQPPSMSQSHATSATTCVDPALLDTDPLISDPSSAGYHNSTPFSSDTLHNLLHPPRPSTITSQSYTPSVNGDITSPPFIPGLTLSPPRPTTAAPNPKPDSPPSPVSYDSDYEEEEEPPLPEEVADRLRQKMNAQTHVTFYQSVPRDKDDMVRTGKNPGLSKMVREEAKTSLDHWSAELSRIKKTRYEKKDQQYKGHSEYIAIEREVDDVDLRRLRARIFQTAQARFDAAQWQARLELEEDVVEQQSPTLPTPPVSPMPPPPQSGFEFQTQTQVSFSTAASRNPNPKPNTNNRPLRFVKIGGEEEESDDDETV</sequence>
<feature type="compositionally biased region" description="Polar residues" evidence="1">
    <location>
        <begin position="165"/>
        <end position="186"/>
    </location>
</feature>
<feature type="compositionally biased region" description="Polar residues" evidence="1">
    <location>
        <begin position="689"/>
        <end position="706"/>
    </location>
</feature>
<feature type="compositionally biased region" description="Pro residues" evidence="1">
    <location>
        <begin position="753"/>
        <end position="762"/>
    </location>
</feature>
<gene>
    <name evidence="2" type="ORF">LTR24_008682</name>
</gene>
<feature type="compositionally biased region" description="Pro residues" evidence="1">
    <location>
        <begin position="907"/>
        <end position="920"/>
    </location>
</feature>
<evidence type="ECO:0000313" key="3">
    <source>
        <dbReference type="Proteomes" id="UP001345013"/>
    </source>
</evidence>
<feature type="compositionally biased region" description="Polar residues" evidence="1">
    <location>
        <begin position="716"/>
        <end position="731"/>
    </location>
</feature>
<dbReference type="Proteomes" id="UP001345013">
    <property type="component" value="Unassembled WGS sequence"/>
</dbReference>
<name>A0ABR0K0Q2_9EURO</name>
<feature type="region of interest" description="Disordered" evidence="1">
    <location>
        <begin position="145"/>
        <end position="189"/>
    </location>
</feature>
<feature type="region of interest" description="Disordered" evidence="1">
    <location>
        <begin position="897"/>
        <end position="970"/>
    </location>
</feature>
<organism evidence="2 3">
    <name type="scientific">Lithohypha guttulata</name>
    <dbReference type="NCBI Taxonomy" id="1690604"/>
    <lineage>
        <taxon>Eukaryota</taxon>
        <taxon>Fungi</taxon>
        <taxon>Dikarya</taxon>
        <taxon>Ascomycota</taxon>
        <taxon>Pezizomycotina</taxon>
        <taxon>Eurotiomycetes</taxon>
        <taxon>Chaetothyriomycetidae</taxon>
        <taxon>Chaetothyriales</taxon>
        <taxon>Trichomeriaceae</taxon>
        <taxon>Lithohypha</taxon>
    </lineage>
</organism>
<feature type="compositionally biased region" description="Polar residues" evidence="1">
    <location>
        <begin position="923"/>
        <end position="938"/>
    </location>
</feature>
<protein>
    <submittedName>
        <fullName evidence="2">Uncharacterized protein</fullName>
    </submittedName>
</protein>
<dbReference type="EMBL" id="JAVRRG010000158">
    <property type="protein sequence ID" value="KAK5080068.1"/>
    <property type="molecule type" value="Genomic_DNA"/>
</dbReference>
<keyword evidence="3" id="KW-1185">Reference proteome</keyword>
<feature type="compositionally biased region" description="Acidic residues" evidence="1">
    <location>
        <begin position="960"/>
        <end position="970"/>
    </location>
</feature>
<feature type="region of interest" description="Disordered" evidence="1">
    <location>
        <begin position="217"/>
        <end position="244"/>
    </location>
</feature>
<feature type="compositionally biased region" description="Low complexity" evidence="1">
    <location>
        <begin position="939"/>
        <end position="952"/>
    </location>
</feature>
<reference evidence="2 3" key="1">
    <citation type="submission" date="2023-08" db="EMBL/GenBank/DDBJ databases">
        <title>Black Yeasts Isolated from many extreme environments.</title>
        <authorList>
            <person name="Coleine C."/>
            <person name="Stajich J.E."/>
            <person name="Selbmann L."/>
        </authorList>
    </citation>
    <scope>NUCLEOTIDE SEQUENCE [LARGE SCALE GENOMIC DNA]</scope>
    <source>
        <strain evidence="2 3">CCFEE 5885</strain>
    </source>
</reference>
<feature type="compositionally biased region" description="Acidic residues" evidence="1">
    <location>
        <begin position="767"/>
        <end position="777"/>
    </location>
</feature>
<evidence type="ECO:0000256" key="1">
    <source>
        <dbReference type="SAM" id="MobiDB-lite"/>
    </source>
</evidence>
<proteinExistence type="predicted"/>